<dbReference type="Pfam" id="PF02525">
    <property type="entry name" value="Flavodoxin_2"/>
    <property type="match status" value="1"/>
</dbReference>
<evidence type="ECO:0000313" key="5">
    <source>
        <dbReference type="EMBL" id="MBB4412133.1"/>
    </source>
</evidence>
<comment type="caution">
    <text evidence="5">The sequence shown here is derived from an EMBL/GenBank/DDBJ whole genome shotgun (WGS) entry which is preliminary data.</text>
</comment>
<dbReference type="Proteomes" id="UP000524535">
    <property type="component" value="Unassembled WGS sequence"/>
</dbReference>
<dbReference type="SUPFAM" id="SSF52218">
    <property type="entry name" value="Flavoproteins"/>
    <property type="match status" value="1"/>
</dbReference>
<comment type="similarity">
    <text evidence="1">Belongs to the NAD(P)H dehydrogenase (quinone) family.</text>
</comment>
<feature type="domain" description="Flavodoxin-like fold" evidence="3">
    <location>
        <begin position="7"/>
        <end position="211"/>
    </location>
</feature>
<dbReference type="PANTHER" id="PTHR10204:SF34">
    <property type="entry name" value="NAD(P)H DEHYDROGENASE [QUINONE] 1 ISOFORM 1"/>
    <property type="match status" value="1"/>
</dbReference>
<evidence type="ECO:0000313" key="8">
    <source>
        <dbReference type="Proteomes" id="UP000524535"/>
    </source>
</evidence>
<evidence type="ECO:0000256" key="2">
    <source>
        <dbReference type="ARBA" id="ARBA00023002"/>
    </source>
</evidence>
<accession>A0A7W6TG83</accession>
<gene>
    <name evidence="5" type="ORF">GGE31_002646</name>
    <name evidence="4" type="ORF">GGE33_003408</name>
    <name evidence="6" type="ORF">GGE35_002586</name>
</gene>
<dbReference type="Proteomes" id="UP000520770">
    <property type="component" value="Unassembled WGS sequence"/>
</dbReference>
<dbReference type="EMBL" id="JACIGW010000003">
    <property type="protein sequence ID" value="MBB4349646.1"/>
    <property type="molecule type" value="Genomic_DNA"/>
</dbReference>
<dbReference type="InterPro" id="IPR003680">
    <property type="entry name" value="Flavodoxin_fold"/>
</dbReference>
<dbReference type="EMBL" id="JACIHM010000003">
    <property type="protein sequence ID" value="MBB4446764.1"/>
    <property type="molecule type" value="Genomic_DNA"/>
</dbReference>
<dbReference type="Proteomes" id="UP000576087">
    <property type="component" value="Unassembled WGS sequence"/>
</dbReference>
<dbReference type="GO" id="GO:0003955">
    <property type="term" value="F:NAD(P)H dehydrogenase (quinone) activity"/>
    <property type="evidence" value="ECO:0007669"/>
    <property type="project" value="UniProtKB-EC"/>
</dbReference>
<dbReference type="EC" id="1.6.5.2" evidence="5"/>
<evidence type="ECO:0000259" key="3">
    <source>
        <dbReference type="Pfam" id="PF02525"/>
    </source>
</evidence>
<dbReference type="EMBL" id="JACIGY010000003">
    <property type="protein sequence ID" value="MBB4412133.1"/>
    <property type="molecule type" value="Genomic_DNA"/>
</dbReference>
<keyword evidence="2 5" id="KW-0560">Oxidoreductase</keyword>
<evidence type="ECO:0000256" key="1">
    <source>
        <dbReference type="ARBA" id="ARBA00006252"/>
    </source>
</evidence>
<name>A0A7W6TG83_9HYPH</name>
<dbReference type="GO" id="GO:0005829">
    <property type="term" value="C:cytosol"/>
    <property type="evidence" value="ECO:0007669"/>
    <property type="project" value="TreeGrafter"/>
</dbReference>
<sequence>MTIQNRNILIVTAHPEQRSFNHALTESAAAALRSAGHDVVVSDLYAENFGASSGPGDFTARADADHLHYQNEQTNAVRTKSFAPDIAREQAKLAAADVVIFQFPLWWGGPPAILKGWLDRVLAYGFAYVDGYRFDTGLFRGRHAILSVTTGGTPARFSDDGVYGPIEQLLRPIKRGALEYMGFEVAPSFVCYGAPRMSEEDRQTHLSLWAKQVLEIARLPTDRSLYPADPLSLVEDGAWARGR</sequence>
<proteinExistence type="inferred from homology"/>
<dbReference type="Gene3D" id="3.40.50.360">
    <property type="match status" value="1"/>
</dbReference>
<dbReference type="PANTHER" id="PTHR10204">
    <property type="entry name" value="NAD P H OXIDOREDUCTASE-RELATED"/>
    <property type="match status" value="1"/>
</dbReference>
<evidence type="ECO:0000313" key="4">
    <source>
        <dbReference type="EMBL" id="MBB4349646.1"/>
    </source>
</evidence>
<reference evidence="7 8" key="1">
    <citation type="submission" date="2020-08" db="EMBL/GenBank/DDBJ databases">
        <title>Genomic Encyclopedia of Type Strains, Phase IV (KMG-V): Genome sequencing to study the core and pangenomes of soil and plant-associated prokaryotes.</title>
        <authorList>
            <person name="Whitman W."/>
        </authorList>
    </citation>
    <scope>NUCLEOTIDE SEQUENCE [LARGE SCALE GENOMIC DNA]</scope>
    <source>
        <strain evidence="5 8">SEMIA 444</strain>
        <strain evidence="4 7">SEMIA 448</strain>
        <strain evidence="6 9">SEMIA 452</strain>
    </source>
</reference>
<organism evidence="5 8">
    <name type="scientific">Aliirhizobium cellulosilyticum</name>
    <dbReference type="NCBI Taxonomy" id="393664"/>
    <lineage>
        <taxon>Bacteria</taxon>
        <taxon>Pseudomonadati</taxon>
        <taxon>Pseudomonadota</taxon>
        <taxon>Alphaproteobacteria</taxon>
        <taxon>Hyphomicrobiales</taxon>
        <taxon>Rhizobiaceae</taxon>
        <taxon>Aliirhizobium</taxon>
    </lineage>
</organism>
<dbReference type="InterPro" id="IPR051545">
    <property type="entry name" value="NAD(P)H_dehydrogenase_qn"/>
</dbReference>
<protein>
    <submittedName>
        <fullName evidence="5">NAD(P)H dehydrogenase (Quinone)</fullName>
        <ecNumber evidence="5">1.6.5.2</ecNumber>
    </submittedName>
</protein>
<evidence type="ECO:0000313" key="9">
    <source>
        <dbReference type="Proteomes" id="UP000576087"/>
    </source>
</evidence>
<dbReference type="RefSeq" id="WP_183825153.1">
    <property type="nucleotide sequence ID" value="NZ_JACIGW010000003.1"/>
</dbReference>
<dbReference type="AlphaFoldDB" id="A0A7W6TG83"/>
<keyword evidence="8" id="KW-1185">Reference proteome</keyword>
<evidence type="ECO:0000313" key="7">
    <source>
        <dbReference type="Proteomes" id="UP000520770"/>
    </source>
</evidence>
<evidence type="ECO:0000313" key="6">
    <source>
        <dbReference type="EMBL" id="MBB4446764.1"/>
    </source>
</evidence>
<dbReference type="InterPro" id="IPR029039">
    <property type="entry name" value="Flavoprotein-like_sf"/>
</dbReference>